<proteinExistence type="inferred from homology"/>
<dbReference type="Gene3D" id="1.20.1540.10">
    <property type="entry name" value="Rhomboid-like"/>
    <property type="match status" value="1"/>
</dbReference>
<dbReference type="Pfam" id="PF01694">
    <property type="entry name" value="Rhomboid"/>
    <property type="match status" value="1"/>
</dbReference>
<evidence type="ECO:0000256" key="6">
    <source>
        <dbReference type="ARBA" id="ARBA00023136"/>
    </source>
</evidence>
<keyword evidence="6 8" id="KW-0472">Membrane</keyword>
<dbReference type="EMBL" id="CP002102">
    <property type="protein sequence ID" value="ADL02051.1"/>
    <property type="molecule type" value="Genomic_DNA"/>
</dbReference>
<evidence type="ECO:0000259" key="9">
    <source>
        <dbReference type="Pfam" id="PF01694"/>
    </source>
</evidence>
<feature type="region of interest" description="Disordered" evidence="7">
    <location>
        <begin position="1"/>
        <end position="22"/>
    </location>
</feature>
<keyword evidence="5 8" id="KW-1133">Transmembrane helix</keyword>
<dbReference type="PANTHER" id="PTHR43731">
    <property type="entry name" value="RHOMBOID PROTEASE"/>
    <property type="match status" value="1"/>
</dbReference>
<dbReference type="AlphaFoldDB" id="D9QMC5"/>
<dbReference type="STRING" id="633149.Bresu_2744"/>
<evidence type="ECO:0000313" key="10">
    <source>
        <dbReference type="EMBL" id="ADL02051.1"/>
    </source>
</evidence>
<evidence type="ECO:0000256" key="3">
    <source>
        <dbReference type="ARBA" id="ARBA00022692"/>
    </source>
</evidence>
<dbReference type="BioCyc" id="BSUB633149:G1GM8-2754-MONOMER"/>
<dbReference type="GO" id="GO:0016020">
    <property type="term" value="C:membrane"/>
    <property type="evidence" value="ECO:0007669"/>
    <property type="project" value="UniProtKB-SubCell"/>
</dbReference>
<comment type="similarity">
    <text evidence="2">Belongs to the peptidase S54 family.</text>
</comment>
<dbReference type="InParanoid" id="D9QMC5"/>
<protein>
    <submittedName>
        <fullName evidence="10">Rhomboid family protein</fullName>
    </submittedName>
</protein>
<feature type="transmembrane region" description="Helical" evidence="8">
    <location>
        <begin position="71"/>
        <end position="96"/>
    </location>
</feature>
<feature type="transmembrane region" description="Helical" evidence="8">
    <location>
        <begin position="203"/>
        <end position="223"/>
    </location>
</feature>
<dbReference type="GO" id="GO:0004252">
    <property type="term" value="F:serine-type endopeptidase activity"/>
    <property type="evidence" value="ECO:0007669"/>
    <property type="project" value="InterPro"/>
</dbReference>
<name>D9QMC5_BRESC</name>
<feature type="transmembrane region" description="Helical" evidence="8">
    <location>
        <begin position="139"/>
        <end position="158"/>
    </location>
</feature>
<feature type="transmembrane region" description="Helical" evidence="8">
    <location>
        <begin position="108"/>
        <end position="133"/>
    </location>
</feature>
<sequence>MEADTPSDPNASSPWGSLEPPPERERMFNAPLPAVLLAASMPALYFFQARAHTYWLELSFAPIDLSQGRYAGLLTSMLVHGGWAHAAMNAVAALTFGTPVARLFRGGVGLVVFLSLYIVSGVVATLGYGLVHWGSSDPLVGASGAVFGLIGAATRLTGGGGRVQPLTNRAVITMSIAWMAVNVVLGLIGFAPGSEGARIAWEAHAFGFLFGILAIGPLARWFAPLPNRTDAGKV</sequence>
<dbReference type="InterPro" id="IPR035952">
    <property type="entry name" value="Rhomboid-like_sf"/>
</dbReference>
<reference evidence="11" key="1">
    <citation type="journal article" date="2011" name="J. Bacteriol.">
        <title>Genome sequences of eight morphologically diverse alphaproteobacteria.</title>
        <authorList>
            <consortium name="US DOE Joint Genome Institute"/>
            <person name="Brown P.J."/>
            <person name="Kysela D.T."/>
            <person name="Buechlein A."/>
            <person name="Hemmerich C."/>
            <person name="Brun Y.V."/>
        </authorList>
    </citation>
    <scope>NUCLEOTIDE SEQUENCE [LARGE SCALE GENOMIC DNA]</scope>
    <source>
        <strain evidence="11">ATCC 15264 / DSM 4735 / LMG 14903 / NBRC 16000 / CB 81</strain>
    </source>
</reference>
<dbReference type="InterPro" id="IPR022764">
    <property type="entry name" value="Peptidase_S54_rhomboid_dom"/>
</dbReference>
<evidence type="ECO:0000256" key="5">
    <source>
        <dbReference type="ARBA" id="ARBA00022989"/>
    </source>
</evidence>
<feature type="domain" description="Peptidase S54 rhomboid" evidence="9">
    <location>
        <begin position="68"/>
        <end position="215"/>
    </location>
</feature>
<dbReference type="KEGG" id="bsb:Bresu_2744"/>
<keyword evidence="11" id="KW-1185">Reference proteome</keyword>
<dbReference type="eggNOG" id="COG0705">
    <property type="taxonomic scope" value="Bacteria"/>
</dbReference>
<evidence type="ECO:0000256" key="7">
    <source>
        <dbReference type="SAM" id="MobiDB-lite"/>
    </source>
</evidence>
<dbReference type="HOGENOM" id="CLU_055068_5_0_5"/>
<dbReference type="PANTHER" id="PTHR43731:SF14">
    <property type="entry name" value="PRESENILIN-ASSOCIATED RHOMBOID-LIKE PROTEIN, MITOCHONDRIAL"/>
    <property type="match status" value="1"/>
</dbReference>
<evidence type="ECO:0000256" key="4">
    <source>
        <dbReference type="ARBA" id="ARBA00022801"/>
    </source>
</evidence>
<evidence type="ECO:0000256" key="1">
    <source>
        <dbReference type="ARBA" id="ARBA00004141"/>
    </source>
</evidence>
<organism evidence="10 11">
    <name type="scientific">Brevundimonas subvibrioides (strain ATCC 15264 / DSM 4735 / LMG 14903 / NBRC 16000 / CB 81)</name>
    <name type="common">Caulobacter subvibrioides</name>
    <dbReference type="NCBI Taxonomy" id="633149"/>
    <lineage>
        <taxon>Bacteria</taxon>
        <taxon>Pseudomonadati</taxon>
        <taxon>Pseudomonadota</taxon>
        <taxon>Alphaproteobacteria</taxon>
        <taxon>Caulobacterales</taxon>
        <taxon>Caulobacteraceae</taxon>
        <taxon>Brevundimonas</taxon>
    </lineage>
</organism>
<keyword evidence="4" id="KW-0378">Hydrolase</keyword>
<dbReference type="SUPFAM" id="SSF144091">
    <property type="entry name" value="Rhomboid-like"/>
    <property type="match status" value="1"/>
</dbReference>
<gene>
    <name evidence="10" type="ordered locus">Bresu_2744</name>
</gene>
<evidence type="ECO:0000256" key="8">
    <source>
        <dbReference type="SAM" id="Phobius"/>
    </source>
</evidence>
<evidence type="ECO:0000256" key="2">
    <source>
        <dbReference type="ARBA" id="ARBA00009045"/>
    </source>
</evidence>
<feature type="transmembrane region" description="Helical" evidence="8">
    <location>
        <begin position="170"/>
        <end position="191"/>
    </location>
</feature>
<evidence type="ECO:0000313" key="11">
    <source>
        <dbReference type="Proteomes" id="UP000002696"/>
    </source>
</evidence>
<accession>D9QMC5</accession>
<dbReference type="InterPro" id="IPR050925">
    <property type="entry name" value="Rhomboid_protease_S54"/>
</dbReference>
<dbReference type="Proteomes" id="UP000002696">
    <property type="component" value="Chromosome"/>
</dbReference>
<keyword evidence="3 8" id="KW-0812">Transmembrane</keyword>
<comment type="subcellular location">
    <subcellularLocation>
        <location evidence="1">Membrane</location>
        <topology evidence="1">Multi-pass membrane protein</topology>
    </subcellularLocation>
</comment>